<sequence>MATRDNKGNIVSLPSLSYSLNTLPNATSMSNVSLHPSMFAPIAKDSEAKLQKAFLTKTGSSLQAPNMQPASYAMPPSHPQYDAALMMRKPVSLRFSHRW</sequence>
<evidence type="ECO:0000313" key="1">
    <source>
        <dbReference type="EMBL" id="KAF5364947.1"/>
    </source>
</evidence>
<name>A0A8H5GHB3_9AGAR</name>
<dbReference type="Proteomes" id="UP000559256">
    <property type="component" value="Unassembled WGS sequence"/>
</dbReference>
<dbReference type="AlphaFoldDB" id="A0A8H5GHB3"/>
<accession>A0A8H5GHB3</accession>
<keyword evidence="2" id="KW-1185">Reference proteome</keyword>
<dbReference type="OrthoDB" id="3267993at2759"/>
<comment type="caution">
    <text evidence="1">The sequence shown here is derived from an EMBL/GenBank/DDBJ whole genome shotgun (WGS) entry which is preliminary data.</text>
</comment>
<gene>
    <name evidence="1" type="ORF">D9758_008135</name>
</gene>
<organism evidence="1 2">
    <name type="scientific">Tetrapyrgos nigripes</name>
    <dbReference type="NCBI Taxonomy" id="182062"/>
    <lineage>
        <taxon>Eukaryota</taxon>
        <taxon>Fungi</taxon>
        <taxon>Dikarya</taxon>
        <taxon>Basidiomycota</taxon>
        <taxon>Agaricomycotina</taxon>
        <taxon>Agaricomycetes</taxon>
        <taxon>Agaricomycetidae</taxon>
        <taxon>Agaricales</taxon>
        <taxon>Marasmiineae</taxon>
        <taxon>Marasmiaceae</taxon>
        <taxon>Tetrapyrgos</taxon>
    </lineage>
</organism>
<dbReference type="EMBL" id="JAACJM010000030">
    <property type="protein sequence ID" value="KAF5364947.1"/>
    <property type="molecule type" value="Genomic_DNA"/>
</dbReference>
<protein>
    <submittedName>
        <fullName evidence="1">Uncharacterized protein</fullName>
    </submittedName>
</protein>
<proteinExistence type="predicted"/>
<evidence type="ECO:0000313" key="2">
    <source>
        <dbReference type="Proteomes" id="UP000559256"/>
    </source>
</evidence>
<reference evidence="1 2" key="1">
    <citation type="journal article" date="2020" name="ISME J.">
        <title>Uncovering the hidden diversity of litter-decomposition mechanisms in mushroom-forming fungi.</title>
        <authorList>
            <person name="Floudas D."/>
            <person name="Bentzer J."/>
            <person name="Ahren D."/>
            <person name="Johansson T."/>
            <person name="Persson P."/>
            <person name="Tunlid A."/>
        </authorList>
    </citation>
    <scope>NUCLEOTIDE SEQUENCE [LARGE SCALE GENOMIC DNA]</scope>
    <source>
        <strain evidence="1 2">CBS 291.85</strain>
    </source>
</reference>